<proteinExistence type="predicted"/>
<name>A0A142BB67_9GAMM</name>
<dbReference type="EMBL" id="CP013251">
    <property type="protein sequence ID" value="AMO55993.1"/>
    <property type="molecule type" value="Genomic_DNA"/>
</dbReference>
<organism evidence="1 2">
    <name type="scientific">Endozoicomonas montiporae CL-33</name>
    <dbReference type="NCBI Taxonomy" id="570277"/>
    <lineage>
        <taxon>Bacteria</taxon>
        <taxon>Pseudomonadati</taxon>
        <taxon>Pseudomonadota</taxon>
        <taxon>Gammaproteobacteria</taxon>
        <taxon>Oceanospirillales</taxon>
        <taxon>Endozoicomonadaceae</taxon>
        <taxon>Endozoicomonas</taxon>
    </lineage>
</organism>
<reference evidence="1 2" key="1">
    <citation type="journal article" date="2016" name="Front. Microbiol.">
        <title>Genomic Insight into the Host-Endosymbiont Relationship of Endozoicomonas montiporae CL-33(T) with its Coral Host.</title>
        <authorList>
            <person name="Ding J.-Y."/>
            <person name="Shiu J.-H."/>
            <person name="Chen W.-M."/>
            <person name="Chiang Y.-R."/>
            <person name="Tang S.-L."/>
        </authorList>
    </citation>
    <scope>NUCLEOTIDE SEQUENCE [LARGE SCALE GENOMIC DNA]</scope>
    <source>
        <strain evidence="1 2">CL-33</strain>
    </source>
</reference>
<dbReference type="KEGG" id="emp:EZMO1_1850"/>
<dbReference type="InterPro" id="IPR006521">
    <property type="entry name" value="Tail_protein_I"/>
</dbReference>
<evidence type="ECO:0000313" key="1">
    <source>
        <dbReference type="EMBL" id="AMO55993.1"/>
    </source>
</evidence>
<dbReference type="STRING" id="570277.EZMO1_1850"/>
<protein>
    <submittedName>
        <fullName evidence="1">Phage protein</fullName>
    </submittedName>
</protein>
<dbReference type="Pfam" id="PF09684">
    <property type="entry name" value="Tail_P2_I"/>
    <property type="match status" value="1"/>
</dbReference>
<dbReference type="AlphaFoldDB" id="A0A142BB67"/>
<gene>
    <name evidence="1" type="ORF">EZMO1_1850</name>
</gene>
<sequence length="200" mass="22706">MIKLQLPHWLSGEELTKLKNSAQTWFERVASWTAWPLQQLDPLTCSPGILELIAWQRDITRYAGEPMGLYRKRVSFAYINAKDAGSTAGFIRICERLGIGHITTQERQEGWDWDIINIYLDDNQLADNPDLLREIIRMYGRTCRRYNFILETPVLAYMRCGEFSHTASTAVASMPNPGIRSQAHEVGISTSTAVASLIKS</sequence>
<dbReference type="Proteomes" id="UP000071065">
    <property type="component" value="Chromosome"/>
</dbReference>
<accession>A0A142BB67</accession>
<evidence type="ECO:0000313" key="2">
    <source>
        <dbReference type="Proteomes" id="UP000071065"/>
    </source>
</evidence>
<dbReference type="RefSeq" id="WP_061509402.1">
    <property type="nucleotide sequence ID" value="NZ_CP013251.1"/>
</dbReference>
<dbReference type="PATRIC" id="fig|570277.3.peg.1992"/>